<name>A0A100WV16_MYCFO</name>
<dbReference type="Proteomes" id="UP000069705">
    <property type="component" value="Unassembled WGS sequence"/>
</dbReference>
<sequence length="100" mass="10439">MTNPTPSLPDELSDARAWFLRLCVALASGSPDGIAQVLAELSCHHAAAWQLTLQAAAREHVALLGVHTGLDPAGLAGLLERQAMDALDAADEANDRLTGD</sequence>
<accession>A0A100WV16</accession>
<gene>
    <name evidence="1" type="ORF">RMCFA_5018</name>
</gene>
<dbReference type="AlphaFoldDB" id="A0A100WV16"/>
<reference evidence="2" key="2">
    <citation type="submission" date="2016-02" db="EMBL/GenBank/DDBJ databases">
        <title>Draft genome sequence of five rapidly growing Mycobacterium species.</title>
        <authorList>
            <person name="Katahira K."/>
            <person name="Gotou Y."/>
            <person name="Iida K."/>
            <person name="Ogura Y."/>
            <person name="Hayashi T."/>
        </authorList>
    </citation>
    <scope>NUCLEOTIDE SEQUENCE [LARGE SCALE GENOMIC DNA]</scope>
    <source>
        <strain evidence="2">JCM6368</strain>
    </source>
</reference>
<proteinExistence type="predicted"/>
<reference evidence="1 2" key="1">
    <citation type="journal article" date="2016" name="Genome Announc.">
        <title>Draft Genome Sequences of Five Rapidly Growing Mycobacterium Species, M. thermoresistibile, M. fortuitum subsp. acetamidolyticum, M. canariasense, M. brisbanense, and M. novocastrense.</title>
        <authorList>
            <person name="Katahira K."/>
            <person name="Ogura Y."/>
            <person name="Gotoh Y."/>
            <person name="Hayashi T."/>
        </authorList>
    </citation>
    <scope>NUCLEOTIDE SEQUENCE [LARGE SCALE GENOMIC DNA]</scope>
    <source>
        <strain evidence="1 2">JCM6368</strain>
    </source>
</reference>
<evidence type="ECO:0000313" key="1">
    <source>
        <dbReference type="EMBL" id="GAT04907.1"/>
    </source>
</evidence>
<dbReference type="RefSeq" id="WP_061264898.1">
    <property type="nucleotide sequence ID" value="NZ_BCSZ01000051.1"/>
</dbReference>
<organism evidence="1 2">
    <name type="scientific">Mycolicibacterium fortuitum subsp. acetamidolyticum</name>
    <dbReference type="NCBI Taxonomy" id="144550"/>
    <lineage>
        <taxon>Bacteria</taxon>
        <taxon>Bacillati</taxon>
        <taxon>Actinomycetota</taxon>
        <taxon>Actinomycetes</taxon>
        <taxon>Mycobacteriales</taxon>
        <taxon>Mycobacteriaceae</taxon>
        <taxon>Mycolicibacterium</taxon>
    </lineage>
</organism>
<evidence type="ECO:0000313" key="2">
    <source>
        <dbReference type="Proteomes" id="UP000069705"/>
    </source>
</evidence>
<dbReference type="EMBL" id="BCSZ01000051">
    <property type="protein sequence ID" value="GAT04907.1"/>
    <property type="molecule type" value="Genomic_DNA"/>
</dbReference>
<protein>
    <submittedName>
        <fullName evidence="1">Uncharacterized protein</fullName>
    </submittedName>
</protein>
<comment type="caution">
    <text evidence="1">The sequence shown here is derived from an EMBL/GenBank/DDBJ whole genome shotgun (WGS) entry which is preliminary data.</text>
</comment>